<evidence type="ECO:0000256" key="1">
    <source>
        <dbReference type="ARBA" id="ARBA00011408"/>
    </source>
</evidence>
<dbReference type="InParanoid" id="A0A2N3N2Q2"/>
<dbReference type="PANTHER" id="PTHR31859:SF1">
    <property type="entry name" value="TETRATRICOPEPTIDE REPEAT PROTEIN 39C"/>
    <property type="match status" value="1"/>
</dbReference>
<dbReference type="EMBL" id="NLAX01001033">
    <property type="protein sequence ID" value="PKS06711.1"/>
    <property type="molecule type" value="Genomic_DNA"/>
</dbReference>
<dbReference type="GO" id="GO:0005634">
    <property type="term" value="C:nucleus"/>
    <property type="evidence" value="ECO:0007669"/>
    <property type="project" value="TreeGrafter"/>
</dbReference>
<organism evidence="6 7">
    <name type="scientific">Lomentospora prolificans</name>
    <dbReference type="NCBI Taxonomy" id="41688"/>
    <lineage>
        <taxon>Eukaryota</taxon>
        <taxon>Fungi</taxon>
        <taxon>Dikarya</taxon>
        <taxon>Ascomycota</taxon>
        <taxon>Pezizomycotina</taxon>
        <taxon>Sordariomycetes</taxon>
        <taxon>Hypocreomycetidae</taxon>
        <taxon>Microascales</taxon>
        <taxon>Microascaceae</taxon>
        <taxon>Lomentospora</taxon>
    </lineage>
</organism>
<evidence type="ECO:0000313" key="6">
    <source>
        <dbReference type="EMBL" id="PKS06711.1"/>
    </source>
</evidence>
<evidence type="ECO:0000256" key="5">
    <source>
        <dbReference type="SAM" id="MobiDB-lite"/>
    </source>
</evidence>
<proteinExistence type="predicted"/>
<dbReference type="VEuPathDB" id="FungiDB:jhhlp_006785"/>
<feature type="region of interest" description="Disordered" evidence="5">
    <location>
        <begin position="233"/>
        <end position="261"/>
    </location>
</feature>
<evidence type="ECO:0000256" key="4">
    <source>
        <dbReference type="ARBA" id="ARBA00043897"/>
    </source>
</evidence>
<evidence type="ECO:0000256" key="2">
    <source>
        <dbReference type="ARBA" id="ARBA00018424"/>
    </source>
</evidence>
<gene>
    <name evidence="6" type="ORF">jhhlp_006785</name>
</gene>
<dbReference type="GO" id="GO:0005829">
    <property type="term" value="C:cytosol"/>
    <property type="evidence" value="ECO:0007669"/>
    <property type="project" value="TreeGrafter"/>
</dbReference>
<sequence length="736" mass="81775">MVRIGSWFGAAPVAKPVSKPTVKEPSKEELLAREMANIEDAFASAELIINDDMDGAEARLKKGDSSYHQLALAVIGFARSILGFEKGVMIQTSTQLANCEARALADQKRAQKEFAECASCVYPAGTEYSLVHTEAMLMSAVVGVLHESLTEGIKSFYKLRKAYFALEAIMQLDIKGVKSDLPARRKSLKEEFAEDKMPGSFSDDEFSGGAGNDDDCTADVLLRNNTASTFKPAVNDASDSSSVSSVSSGNSEGGSSATGPGSVAKTSFDSDAFTNPRDAFIHSGAAMCFGALLFIFTLVPPTLSKLLSIVGFRGDRERGIRMLWESTTFPNVHGAIAGVVLLSYYNGLLGLSDILPPDHLYDEMAEIVGLPQAKCNELLARMKARYPQSGFWQLEQSRMYANSRRLADAIDTLKSMPKSNMKQVDALACFETAIDALFIMDWNLMRDSFVKCMDLNEWSRTLYNYMAGCAEVELYRDAFHRPGGEEDAEKHKKRAEDFLTSAPATSGKKRFLAKQLPFEVFALRKLQKWEARAKELNIDLVDAIGISPAQELLYLYNGGKRVDMKQAEEAMGYLRWERCTAKSEHVEKMKDAVDEGAIKAVCESALLRAMGKVQEARERLEEDVLKHDKHCFKGGTKEDYILPCAHYEMGVLSWTEACSSTLETIRENMNGQEVPPEEEDEEKALENFRRAKIDECRESLDKAGNWEAFVLDGRCGMRVQTGIETLKWYEKRMGWC</sequence>
<feature type="compositionally biased region" description="Low complexity" evidence="5">
    <location>
        <begin position="233"/>
        <end position="257"/>
    </location>
</feature>
<dbReference type="AlphaFoldDB" id="A0A2N3N2Q2"/>
<reference evidence="6 7" key="1">
    <citation type="journal article" date="2017" name="G3 (Bethesda)">
        <title>First Draft Genome Sequence of the Pathogenic Fungus Lomentospora prolificans (Formerly Scedosporium prolificans).</title>
        <authorList>
            <person name="Luo R."/>
            <person name="Zimin A."/>
            <person name="Workman R."/>
            <person name="Fan Y."/>
            <person name="Pertea G."/>
            <person name="Grossman N."/>
            <person name="Wear M.P."/>
            <person name="Jia B."/>
            <person name="Miller H."/>
            <person name="Casadevall A."/>
            <person name="Timp W."/>
            <person name="Zhang S.X."/>
            <person name="Salzberg S.L."/>
        </authorList>
    </citation>
    <scope>NUCLEOTIDE SEQUENCE [LARGE SCALE GENOMIC DNA]</scope>
    <source>
        <strain evidence="6 7">JHH-5317</strain>
    </source>
</reference>
<evidence type="ECO:0000256" key="3">
    <source>
        <dbReference type="ARBA" id="ARBA00019539"/>
    </source>
</evidence>
<evidence type="ECO:0000313" key="7">
    <source>
        <dbReference type="Proteomes" id="UP000233524"/>
    </source>
</evidence>
<dbReference type="FunCoup" id="A0A2N3N2Q2">
    <property type="interactions" value="126"/>
</dbReference>
<dbReference type="OrthoDB" id="2154985at2759"/>
<name>A0A2N3N2Q2_9PEZI</name>
<comment type="subunit">
    <text evidence="1">Interacts with lipid droplet proteins.</text>
</comment>
<comment type="caution">
    <text evidence="6">The sequence shown here is derived from an EMBL/GenBank/DDBJ whole genome shotgun (WGS) entry which is preliminary data.</text>
</comment>
<dbReference type="Proteomes" id="UP000233524">
    <property type="component" value="Unassembled WGS sequence"/>
</dbReference>
<protein>
    <recommendedName>
        <fullName evidence="2">Inclusion body clearance protein IML2</fullName>
    </recommendedName>
    <alternativeName>
        <fullName evidence="3">Inclusion body clearance protein iml2</fullName>
    </alternativeName>
</protein>
<dbReference type="PANTHER" id="PTHR31859">
    <property type="entry name" value="TETRATRICOPEPTIDE REPEAT PROTEIN 39 FAMILY MEMBER"/>
    <property type="match status" value="1"/>
</dbReference>
<accession>A0A2N3N2Q2</accession>
<dbReference type="InterPro" id="IPR019412">
    <property type="entry name" value="IML2/TPR_39"/>
</dbReference>
<dbReference type="GO" id="GO:0005741">
    <property type="term" value="C:mitochondrial outer membrane"/>
    <property type="evidence" value="ECO:0007669"/>
    <property type="project" value="TreeGrafter"/>
</dbReference>
<comment type="function">
    <text evidence="4">Inclusion body (IB) resident protein that interacts strongly with lipid droplet (LD) proteins. Involved in LD-mediated IB clearing after protein folding stress, probably by enabling access to the IBs of an LD-stored soluble sterol derivative that acts as a chaperone in inclusion clearing.</text>
</comment>
<keyword evidence="7" id="KW-1185">Reference proteome</keyword>
<dbReference type="Pfam" id="PF10300">
    <property type="entry name" value="Iml2-TPR_39"/>
    <property type="match status" value="1"/>
</dbReference>